<gene>
    <name evidence="2" type="ORF">SAMN04488011_102205</name>
</gene>
<feature type="signal peptide" evidence="1">
    <location>
        <begin position="1"/>
        <end position="20"/>
    </location>
</feature>
<accession>A0A1H8D4C6</accession>
<keyword evidence="3" id="KW-1185">Reference proteome</keyword>
<evidence type="ECO:0000256" key="1">
    <source>
        <dbReference type="SAM" id="SignalP"/>
    </source>
</evidence>
<dbReference type="RefSeq" id="WP_073129477.1">
    <property type="nucleotide sequence ID" value="NZ_FOCM01000002.1"/>
</dbReference>
<dbReference type="OrthoDB" id="7666390at2"/>
<proteinExistence type="predicted"/>
<protein>
    <recommendedName>
        <fullName evidence="4">Lipoprotein</fullName>
    </recommendedName>
</protein>
<reference evidence="3" key="1">
    <citation type="submission" date="2016-10" db="EMBL/GenBank/DDBJ databases">
        <authorList>
            <person name="Varghese N."/>
            <person name="Submissions S."/>
        </authorList>
    </citation>
    <scope>NUCLEOTIDE SEQUENCE [LARGE SCALE GENOMIC DNA]</scope>
    <source>
        <strain evidence="3">DSM 26893</strain>
    </source>
</reference>
<evidence type="ECO:0008006" key="4">
    <source>
        <dbReference type="Google" id="ProtNLM"/>
    </source>
</evidence>
<evidence type="ECO:0000313" key="3">
    <source>
        <dbReference type="Proteomes" id="UP000199372"/>
    </source>
</evidence>
<keyword evidence="1" id="KW-0732">Signal</keyword>
<evidence type="ECO:0000313" key="2">
    <source>
        <dbReference type="EMBL" id="SEN02241.1"/>
    </source>
</evidence>
<sequence>MIRQFVALCALALLTACGGADTFAPAPMVEVQRRAYVHDGPAEITLYTVIKTESGEGQHTALLINGSQRVLWDPAGSFRHPHVPERGDLHYGITERIRKVYVDYHVRDTHHVIAQTKSVSLAQADRLIALAAAHGSANRATCARSTSGMLREVGFDVGSTWFPNALRDDFGALPGVTSFRSDQSNVDTSHGVTFDPDFQPPENFFL</sequence>
<dbReference type="AlphaFoldDB" id="A0A1H8D4C6"/>
<dbReference type="Proteomes" id="UP000199372">
    <property type="component" value="Unassembled WGS sequence"/>
</dbReference>
<name>A0A1H8D4C6_9RHOB</name>
<feature type="chain" id="PRO_5011548237" description="Lipoprotein" evidence="1">
    <location>
        <begin position="21"/>
        <end position="206"/>
    </location>
</feature>
<dbReference type="EMBL" id="FOCM01000002">
    <property type="protein sequence ID" value="SEN02241.1"/>
    <property type="molecule type" value="Genomic_DNA"/>
</dbReference>
<dbReference type="PROSITE" id="PS51257">
    <property type="entry name" value="PROKAR_LIPOPROTEIN"/>
    <property type="match status" value="1"/>
</dbReference>
<organism evidence="2 3">
    <name type="scientific">Palleronia pelagia</name>
    <dbReference type="NCBI Taxonomy" id="387096"/>
    <lineage>
        <taxon>Bacteria</taxon>
        <taxon>Pseudomonadati</taxon>
        <taxon>Pseudomonadota</taxon>
        <taxon>Alphaproteobacteria</taxon>
        <taxon>Rhodobacterales</taxon>
        <taxon>Roseobacteraceae</taxon>
        <taxon>Palleronia</taxon>
    </lineage>
</organism>